<sequence>MPRVHKRPQFQAKANVPMATETRDRLALEVRMAGESLIARPSIDAYNTLSKILASLNRAGLTAQLLDPVTDTMNVICDRYEQSSSITVETQETAQLRQALANVDAGLHRVPLQRLARAVAEVEAFFVISTDGPQQ</sequence>
<reference evidence="2" key="1">
    <citation type="submission" date="2016-10" db="EMBL/GenBank/DDBJ databases">
        <authorList>
            <person name="Varghese N."/>
            <person name="Submissions S."/>
        </authorList>
    </citation>
    <scope>NUCLEOTIDE SEQUENCE [LARGE SCALE GENOMIC DNA]</scope>
    <source>
        <strain evidence="2">CGMCC 1.12041</strain>
    </source>
</reference>
<evidence type="ECO:0000313" key="1">
    <source>
        <dbReference type="EMBL" id="SFD84197.1"/>
    </source>
</evidence>
<gene>
    <name evidence="1" type="ORF">SAMN05216204_14048</name>
</gene>
<dbReference type="RefSeq" id="WP_091876891.1">
    <property type="nucleotide sequence ID" value="NZ_FOLD01000040.1"/>
</dbReference>
<accession>A0A1I1VMF3</accession>
<dbReference type="EMBL" id="FOLD01000040">
    <property type="protein sequence ID" value="SFD84197.1"/>
    <property type="molecule type" value="Genomic_DNA"/>
</dbReference>
<evidence type="ECO:0000313" key="2">
    <source>
        <dbReference type="Proteomes" id="UP000198639"/>
    </source>
</evidence>
<proteinExistence type="predicted"/>
<name>A0A1I1VMF3_9BURK</name>
<dbReference type="OrthoDB" id="8780767at2"/>
<dbReference type="Proteomes" id="UP000198639">
    <property type="component" value="Unassembled WGS sequence"/>
</dbReference>
<organism evidence="1 2">
    <name type="scientific">Massilia yuzhufengensis</name>
    <dbReference type="NCBI Taxonomy" id="1164594"/>
    <lineage>
        <taxon>Bacteria</taxon>
        <taxon>Pseudomonadati</taxon>
        <taxon>Pseudomonadota</taxon>
        <taxon>Betaproteobacteria</taxon>
        <taxon>Burkholderiales</taxon>
        <taxon>Oxalobacteraceae</taxon>
        <taxon>Telluria group</taxon>
        <taxon>Massilia</taxon>
    </lineage>
</organism>
<dbReference type="STRING" id="1164594.SAMN05216204_14048"/>
<dbReference type="AlphaFoldDB" id="A0A1I1VMF3"/>
<protein>
    <submittedName>
        <fullName evidence="1">Uncharacterized protein</fullName>
    </submittedName>
</protein>
<keyword evidence="2" id="KW-1185">Reference proteome</keyword>